<reference evidence="1" key="1">
    <citation type="submission" date="2021-06" db="EMBL/GenBank/DDBJ databases">
        <authorList>
            <person name="Kallberg Y."/>
            <person name="Tangrot J."/>
            <person name="Rosling A."/>
        </authorList>
    </citation>
    <scope>NUCLEOTIDE SEQUENCE</scope>
    <source>
        <strain evidence="1">IN212</strain>
    </source>
</reference>
<gene>
    <name evidence="1" type="ORF">RFULGI_LOCUS17799</name>
</gene>
<accession>A0A9N9P9A1</accession>
<feature type="non-terminal residue" evidence="1">
    <location>
        <position position="1"/>
    </location>
</feature>
<sequence length="73" mass="8709">NNLNVENAERFLSIKKIETPTRKKKQDKQKTNDNIVNTYKQLIEQQNEYSYKQQRFILSVHKNASQSIDIVKK</sequence>
<dbReference type="Proteomes" id="UP000789396">
    <property type="component" value="Unassembled WGS sequence"/>
</dbReference>
<feature type="non-terminal residue" evidence="1">
    <location>
        <position position="73"/>
    </location>
</feature>
<evidence type="ECO:0000313" key="2">
    <source>
        <dbReference type="Proteomes" id="UP000789396"/>
    </source>
</evidence>
<organism evidence="1 2">
    <name type="scientific">Racocetra fulgida</name>
    <dbReference type="NCBI Taxonomy" id="60492"/>
    <lineage>
        <taxon>Eukaryota</taxon>
        <taxon>Fungi</taxon>
        <taxon>Fungi incertae sedis</taxon>
        <taxon>Mucoromycota</taxon>
        <taxon>Glomeromycotina</taxon>
        <taxon>Glomeromycetes</taxon>
        <taxon>Diversisporales</taxon>
        <taxon>Gigasporaceae</taxon>
        <taxon>Racocetra</taxon>
    </lineage>
</organism>
<protein>
    <submittedName>
        <fullName evidence="1">18270_t:CDS:1</fullName>
    </submittedName>
</protein>
<proteinExistence type="predicted"/>
<name>A0A9N9P9A1_9GLOM</name>
<dbReference type="EMBL" id="CAJVPZ010072720">
    <property type="protein sequence ID" value="CAG8801681.1"/>
    <property type="molecule type" value="Genomic_DNA"/>
</dbReference>
<dbReference type="AlphaFoldDB" id="A0A9N9P9A1"/>
<evidence type="ECO:0000313" key="1">
    <source>
        <dbReference type="EMBL" id="CAG8801681.1"/>
    </source>
</evidence>
<comment type="caution">
    <text evidence="1">The sequence shown here is derived from an EMBL/GenBank/DDBJ whole genome shotgun (WGS) entry which is preliminary data.</text>
</comment>
<keyword evidence="2" id="KW-1185">Reference proteome</keyword>